<evidence type="ECO:0000256" key="3">
    <source>
        <dbReference type="ARBA" id="ARBA00022670"/>
    </source>
</evidence>
<evidence type="ECO:0000256" key="8">
    <source>
        <dbReference type="SAM" id="SignalP"/>
    </source>
</evidence>
<evidence type="ECO:0000313" key="12">
    <source>
        <dbReference type="EMBL" id="QCW81289.1"/>
    </source>
</evidence>
<dbReference type="Gene3D" id="3.10.450.350">
    <property type="match status" value="2"/>
</dbReference>
<keyword evidence="5" id="KW-0378">Hydrolase</keyword>
<dbReference type="InterPro" id="IPR045834">
    <property type="entry name" value="Csd3_N2"/>
</dbReference>
<evidence type="ECO:0000259" key="11">
    <source>
        <dbReference type="Pfam" id="PF19425"/>
    </source>
</evidence>
<comment type="cofactor">
    <cofactor evidence="1">
        <name>Zn(2+)</name>
        <dbReference type="ChEBI" id="CHEBI:29105"/>
    </cofactor>
</comment>
<evidence type="ECO:0000256" key="5">
    <source>
        <dbReference type="ARBA" id="ARBA00022801"/>
    </source>
</evidence>
<dbReference type="InterPro" id="IPR007340">
    <property type="entry name" value="LysM_Opacity-associatedA"/>
</dbReference>
<dbReference type="PANTHER" id="PTHR21666">
    <property type="entry name" value="PEPTIDASE-RELATED"/>
    <property type="match status" value="1"/>
</dbReference>
<reference evidence="13" key="1">
    <citation type="journal article" date="2019" name="J. Bacteriol.">
        <title>A Mutagenic Screen Identifies a TonB-Dependent Receptor Required for the Lanthanide Metal Switch in the Type I Methanotroph 'Methylotuvimicrobium buryatense' 5GB1C.</title>
        <authorList>
            <person name="Groom J.D."/>
            <person name="Ford S.M."/>
            <person name="Pesesky M.W."/>
            <person name="Lidstrom M.E."/>
        </authorList>
    </citation>
    <scope>NUCLEOTIDE SEQUENCE [LARGE SCALE GENOMIC DNA]</scope>
    <source>
        <strain evidence="13">5GB1C</strain>
    </source>
</reference>
<protein>
    <submittedName>
        <fullName evidence="12">Peptidase M23</fullName>
    </submittedName>
</protein>
<evidence type="ECO:0000256" key="1">
    <source>
        <dbReference type="ARBA" id="ARBA00001947"/>
    </source>
</evidence>
<dbReference type="EMBL" id="CP035467">
    <property type="protein sequence ID" value="QCW81289.1"/>
    <property type="molecule type" value="Genomic_DNA"/>
</dbReference>
<evidence type="ECO:0000259" key="10">
    <source>
        <dbReference type="Pfam" id="PF04225"/>
    </source>
</evidence>
<evidence type="ECO:0000313" key="13">
    <source>
        <dbReference type="Proteomes" id="UP000305881"/>
    </source>
</evidence>
<keyword evidence="4" id="KW-0479">Metal-binding</keyword>
<dbReference type="GO" id="GO:0030313">
    <property type="term" value="C:cell envelope"/>
    <property type="evidence" value="ECO:0007669"/>
    <property type="project" value="UniProtKB-SubCell"/>
</dbReference>
<dbReference type="InterPro" id="IPR011055">
    <property type="entry name" value="Dup_hybrid_motif"/>
</dbReference>
<keyword evidence="7" id="KW-0482">Metalloprotease</keyword>
<keyword evidence="13" id="KW-1185">Reference proteome</keyword>
<sequence>MKNRIYKSLFLGISSAVVASASYALITPESKVRSADINAFTNNVFLIGTNNPFNDNLAFKFDDLGESSDFRSIEHIIERGENLSTIFSKLHLNKSDLHQIIHANEAGREFAMISSGKTLQVKTTQSGELTEISYQKSPIETVKAVRENDTFNVEISSKTTETTIARTVGTIRNSLFYDGKRAGLSDKLILQLANIFAFDIDFALDIKENDTFSVVYEKHIAEGEEVGSGNILAAEFNNHGKVYRAVRFQENSGSAQYYRPNGEGLRKAFVRTPVDFIRISSPFNLKRKHPILNRIRAHKGVDYAAKTGTPVKVTGDGKIQFLGRQNGYGRVIIVQHDDNRYSTLYAHLSAFNNRFKQGGTVKQGDIIGYVGQSGLASGPHLHYEFRVNGEHRDPLSVALPNSMPISPSLLEKFKADTKPLIAQLDQARNSLLAQK</sequence>
<dbReference type="InterPro" id="IPR050570">
    <property type="entry name" value="Cell_wall_metabolism_enzyme"/>
</dbReference>
<dbReference type="Pfam" id="PF01551">
    <property type="entry name" value="Peptidase_M23"/>
    <property type="match status" value="1"/>
</dbReference>
<organism evidence="12 13">
    <name type="scientific">Methylotuvimicrobium buryatense</name>
    <name type="common">Methylomicrobium buryatense</name>
    <dbReference type="NCBI Taxonomy" id="95641"/>
    <lineage>
        <taxon>Bacteria</taxon>
        <taxon>Pseudomonadati</taxon>
        <taxon>Pseudomonadota</taxon>
        <taxon>Gammaproteobacteria</taxon>
        <taxon>Methylococcales</taxon>
        <taxon>Methylococcaceae</taxon>
        <taxon>Methylotuvimicrobium</taxon>
    </lineage>
</organism>
<dbReference type="KEGG" id="mbur:EQU24_02725"/>
<name>A0A4P9UJD9_METBY</name>
<feature type="signal peptide" evidence="8">
    <location>
        <begin position="1"/>
        <end position="19"/>
    </location>
</feature>
<evidence type="ECO:0000259" key="9">
    <source>
        <dbReference type="Pfam" id="PF01551"/>
    </source>
</evidence>
<dbReference type="CDD" id="cd12797">
    <property type="entry name" value="M23_peptidase"/>
    <property type="match status" value="1"/>
</dbReference>
<feature type="domain" description="Csd3-like second N-terminal" evidence="11">
    <location>
        <begin position="167"/>
        <end position="284"/>
    </location>
</feature>
<keyword evidence="6" id="KW-0862">Zinc</keyword>
<keyword evidence="3" id="KW-0645">Protease</keyword>
<evidence type="ECO:0000256" key="6">
    <source>
        <dbReference type="ARBA" id="ARBA00022833"/>
    </source>
</evidence>
<keyword evidence="8" id="KW-0732">Signal</keyword>
<dbReference type="RefSeq" id="WP_017840967.1">
    <property type="nucleotide sequence ID" value="NZ_CP035467.1"/>
</dbReference>
<dbReference type="Gene3D" id="2.70.70.10">
    <property type="entry name" value="Glucose Permease (Domain IIA)"/>
    <property type="match status" value="1"/>
</dbReference>
<dbReference type="InterPro" id="IPR016047">
    <property type="entry name" value="M23ase_b-sheet_dom"/>
</dbReference>
<feature type="domain" description="M23ase beta-sheet core" evidence="9">
    <location>
        <begin position="297"/>
        <end position="394"/>
    </location>
</feature>
<dbReference type="GO" id="GO:0006508">
    <property type="term" value="P:proteolysis"/>
    <property type="evidence" value="ECO:0007669"/>
    <property type="project" value="UniProtKB-KW"/>
</dbReference>
<dbReference type="PANTHER" id="PTHR21666:SF288">
    <property type="entry name" value="CELL DIVISION PROTEIN YTFB"/>
    <property type="match status" value="1"/>
</dbReference>
<dbReference type="Pfam" id="PF04225">
    <property type="entry name" value="LysM_OapA"/>
    <property type="match status" value="1"/>
</dbReference>
<evidence type="ECO:0000256" key="4">
    <source>
        <dbReference type="ARBA" id="ARBA00022723"/>
    </source>
</evidence>
<dbReference type="Proteomes" id="UP000305881">
    <property type="component" value="Chromosome"/>
</dbReference>
<gene>
    <name evidence="12" type="ORF">EQU24_02725</name>
</gene>
<proteinExistence type="predicted"/>
<evidence type="ECO:0000256" key="2">
    <source>
        <dbReference type="ARBA" id="ARBA00004196"/>
    </source>
</evidence>
<feature type="chain" id="PRO_5020371273" evidence="8">
    <location>
        <begin position="20"/>
        <end position="435"/>
    </location>
</feature>
<dbReference type="STRING" id="675511.GCA_000341735_02459"/>
<dbReference type="AlphaFoldDB" id="A0A4P9UJD9"/>
<dbReference type="GO" id="GO:0046872">
    <property type="term" value="F:metal ion binding"/>
    <property type="evidence" value="ECO:0007669"/>
    <property type="project" value="UniProtKB-KW"/>
</dbReference>
<evidence type="ECO:0000256" key="7">
    <source>
        <dbReference type="ARBA" id="ARBA00023049"/>
    </source>
</evidence>
<dbReference type="OrthoDB" id="9805070at2"/>
<comment type="subcellular location">
    <subcellularLocation>
        <location evidence="2">Cell envelope</location>
    </subcellularLocation>
</comment>
<dbReference type="SUPFAM" id="SSF51261">
    <property type="entry name" value="Duplicated hybrid motif"/>
    <property type="match status" value="1"/>
</dbReference>
<dbReference type="GO" id="GO:0004222">
    <property type="term" value="F:metalloendopeptidase activity"/>
    <property type="evidence" value="ECO:0007669"/>
    <property type="project" value="TreeGrafter"/>
</dbReference>
<accession>A0A4P9UJD9</accession>
<dbReference type="GO" id="GO:0042834">
    <property type="term" value="F:peptidoglycan binding"/>
    <property type="evidence" value="ECO:0007669"/>
    <property type="project" value="InterPro"/>
</dbReference>
<feature type="domain" description="Opacity-associated protein A LysM-like" evidence="10">
    <location>
        <begin position="74"/>
        <end position="149"/>
    </location>
</feature>
<dbReference type="Pfam" id="PF19425">
    <property type="entry name" value="Csd3_N2"/>
    <property type="match status" value="1"/>
</dbReference>